<dbReference type="Proteomes" id="UP001316803">
    <property type="component" value="Unassembled WGS sequence"/>
</dbReference>
<accession>A0AAN8I6W1</accession>
<dbReference type="CDD" id="cd01446">
    <property type="entry name" value="DSP_MapKP"/>
    <property type="match status" value="1"/>
</dbReference>
<dbReference type="InterPro" id="IPR003595">
    <property type="entry name" value="Tyr_Pase_cat"/>
</dbReference>
<feature type="compositionally biased region" description="Polar residues" evidence="3">
    <location>
        <begin position="46"/>
        <end position="64"/>
    </location>
</feature>
<dbReference type="EC" id="3.1.3.48" evidence="2"/>
<feature type="domain" description="Tyrosine specific protein phosphatases" evidence="5">
    <location>
        <begin position="667"/>
        <end position="777"/>
    </location>
</feature>
<dbReference type="SMART" id="SM00450">
    <property type="entry name" value="RHOD"/>
    <property type="match status" value="1"/>
</dbReference>
<dbReference type="InterPro" id="IPR000242">
    <property type="entry name" value="PTP_cat"/>
</dbReference>
<evidence type="ECO:0000256" key="1">
    <source>
        <dbReference type="ARBA" id="ARBA00009649"/>
    </source>
</evidence>
<reference evidence="7 8" key="1">
    <citation type="submission" date="2022-12" db="EMBL/GenBank/DDBJ databases">
        <title>Genomic features and morphological characterization of a novel Knufia sp. strain isolated from spacecraft assembly facility.</title>
        <authorList>
            <person name="Teixeira M."/>
            <person name="Chander A.M."/>
            <person name="Stajich J.E."/>
            <person name="Venkateswaran K."/>
        </authorList>
    </citation>
    <scope>NUCLEOTIDE SEQUENCE [LARGE SCALE GENOMIC DNA]</scope>
    <source>
        <strain evidence="7 8">FJI-L2-BK-P2</strain>
    </source>
</reference>
<evidence type="ECO:0000259" key="4">
    <source>
        <dbReference type="PROSITE" id="PS50055"/>
    </source>
</evidence>
<feature type="region of interest" description="Disordered" evidence="3">
    <location>
        <begin position="1"/>
        <end position="74"/>
    </location>
</feature>
<dbReference type="InterPro" id="IPR016130">
    <property type="entry name" value="Tyr_Pase_AS"/>
</dbReference>
<feature type="compositionally biased region" description="Polar residues" evidence="3">
    <location>
        <begin position="96"/>
        <end position="119"/>
    </location>
</feature>
<dbReference type="InterPro" id="IPR029021">
    <property type="entry name" value="Prot-tyrosine_phosphatase-like"/>
</dbReference>
<organism evidence="7 8">
    <name type="scientific">Knufia fluminis</name>
    <dbReference type="NCBI Taxonomy" id="191047"/>
    <lineage>
        <taxon>Eukaryota</taxon>
        <taxon>Fungi</taxon>
        <taxon>Dikarya</taxon>
        <taxon>Ascomycota</taxon>
        <taxon>Pezizomycotina</taxon>
        <taxon>Eurotiomycetes</taxon>
        <taxon>Chaetothyriomycetidae</taxon>
        <taxon>Chaetothyriales</taxon>
        <taxon>Trichomeriaceae</taxon>
        <taxon>Knufia</taxon>
    </lineage>
</organism>
<feature type="domain" description="Tyrosine-protein phosphatase" evidence="4">
    <location>
        <begin position="467"/>
        <end position="786"/>
    </location>
</feature>
<dbReference type="SMART" id="SM00194">
    <property type="entry name" value="PTPc"/>
    <property type="match status" value="1"/>
</dbReference>
<feature type="compositionally biased region" description="Polar residues" evidence="3">
    <location>
        <begin position="585"/>
        <end position="596"/>
    </location>
</feature>
<evidence type="ECO:0000259" key="5">
    <source>
        <dbReference type="PROSITE" id="PS50056"/>
    </source>
</evidence>
<feature type="compositionally biased region" description="Basic and acidic residues" evidence="3">
    <location>
        <begin position="65"/>
        <end position="74"/>
    </location>
</feature>
<dbReference type="SUPFAM" id="SSF52821">
    <property type="entry name" value="Rhodanese/Cell cycle control phosphatase"/>
    <property type="match status" value="1"/>
</dbReference>
<comment type="similarity">
    <text evidence="1">Belongs to the protein-tyrosine phosphatase family. Non-receptor class subfamily.</text>
</comment>
<feature type="region of interest" description="Disordered" evidence="3">
    <location>
        <begin position="575"/>
        <end position="596"/>
    </location>
</feature>
<dbReference type="EMBL" id="JAKLMC020000003">
    <property type="protein sequence ID" value="KAK5957362.1"/>
    <property type="molecule type" value="Genomic_DNA"/>
</dbReference>
<protein>
    <recommendedName>
        <fullName evidence="2">protein-tyrosine-phosphatase</fullName>
        <ecNumber evidence="2">3.1.3.48</ecNumber>
    </recommendedName>
</protein>
<dbReference type="InterPro" id="IPR050348">
    <property type="entry name" value="Protein-Tyr_Phosphatase"/>
</dbReference>
<feature type="compositionally biased region" description="Polar residues" evidence="3">
    <location>
        <begin position="131"/>
        <end position="151"/>
    </location>
</feature>
<dbReference type="AlphaFoldDB" id="A0AAN8I6W1"/>
<proteinExistence type="inferred from homology"/>
<gene>
    <name evidence="7" type="primary">Ptp2</name>
    <name evidence="7" type="ORF">OHC33_001735</name>
</gene>
<evidence type="ECO:0000313" key="8">
    <source>
        <dbReference type="Proteomes" id="UP001316803"/>
    </source>
</evidence>
<comment type="caution">
    <text evidence="7">The sequence shown here is derived from an EMBL/GenBank/DDBJ whole genome shotgun (WGS) entry which is preliminary data.</text>
</comment>
<dbReference type="PROSITE" id="PS50055">
    <property type="entry name" value="TYR_PHOSPHATASE_PTP"/>
    <property type="match status" value="1"/>
</dbReference>
<dbReference type="Pfam" id="PF00102">
    <property type="entry name" value="Y_phosphatase"/>
    <property type="match status" value="2"/>
</dbReference>
<evidence type="ECO:0000256" key="3">
    <source>
        <dbReference type="SAM" id="MobiDB-lite"/>
    </source>
</evidence>
<dbReference type="PANTHER" id="PTHR19134">
    <property type="entry name" value="RECEPTOR-TYPE TYROSINE-PROTEIN PHOSPHATASE"/>
    <property type="match status" value="1"/>
</dbReference>
<dbReference type="InterPro" id="IPR001763">
    <property type="entry name" value="Rhodanese-like_dom"/>
</dbReference>
<dbReference type="CDD" id="cd18533">
    <property type="entry name" value="PTP_fungal"/>
    <property type="match status" value="1"/>
</dbReference>
<keyword evidence="8" id="KW-1185">Reference proteome</keyword>
<dbReference type="PRINTS" id="PR00700">
    <property type="entry name" value="PRTYPHPHTASE"/>
</dbReference>
<dbReference type="GO" id="GO:0004725">
    <property type="term" value="F:protein tyrosine phosphatase activity"/>
    <property type="evidence" value="ECO:0007669"/>
    <property type="project" value="UniProtKB-EC"/>
</dbReference>
<dbReference type="SMART" id="SM00404">
    <property type="entry name" value="PTPc_motif"/>
    <property type="match status" value="1"/>
</dbReference>
<dbReference type="SUPFAM" id="SSF52799">
    <property type="entry name" value="(Phosphotyrosine protein) phosphatases II"/>
    <property type="match status" value="1"/>
</dbReference>
<dbReference type="PROSITE" id="PS50056">
    <property type="entry name" value="TYR_PHOSPHATASE_2"/>
    <property type="match status" value="1"/>
</dbReference>
<dbReference type="PROSITE" id="PS50206">
    <property type="entry name" value="RHODANESE_3"/>
    <property type="match status" value="1"/>
</dbReference>
<dbReference type="PROSITE" id="PS00383">
    <property type="entry name" value="TYR_PHOSPHATASE_1"/>
    <property type="match status" value="1"/>
</dbReference>
<evidence type="ECO:0000259" key="6">
    <source>
        <dbReference type="PROSITE" id="PS50206"/>
    </source>
</evidence>
<dbReference type="InterPro" id="IPR000387">
    <property type="entry name" value="Tyr_Pase_dom"/>
</dbReference>
<feature type="region of interest" description="Disordered" evidence="3">
    <location>
        <begin position="88"/>
        <end position="157"/>
    </location>
</feature>
<keyword evidence="7" id="KW-0378">Hydrolase</keyword>
<evidence type="ECO:0000313" key="7">
    <source>
        <dbReference type="EMBL" id="KAK5957362.1"/>
    </source>
</evidence>
<dbReference type="Pfam" id="PF00581">
    <property type="entry name" value="Rhodanese"/>
    <property type="match status" value="1"/>
</dbReference>
<dbReference type="PANTHER" id="PTHR19134:SF561">
    <property type="entry name" value="PROTEIN TYROSINE PHOSPHATASE 36E, ISOFORM A"/>
    <property type="match status" value="1"/>
</dbReference>
<feature type="domain" description="Rhodanese" evidence="6">
    <location>
        <begin position="212"/>
        <end position="328"/>
    </location>
</feature>
<dbReference type="InterPro" id="IPR036873">
    <property type="entry name" value="Rhodanese-like_dom_sf"/>
</dbReference>
<dbReference type="Gene3D" id="3.90.190.10">
    <property type="entry name" value="Protein tyrosine phosphatase superfamily"/>
    <property type="match status" value="1"/>
</dbReference>
<evidence type="ECO:0000256" key="2">
    <source>
        <dbReference type="ARBA" id="ARBA00013064"/>
    </source>
</evidence>
<sequence length="791" mass="88022">MKSQLSPGARTPLNNIKDVKSPSPSYFGFVVGDDSIPGESGPGPHTRQNWNESSRPSSRPMNNERNPEFELFRRQSEKNITFALNTLPETRPESSGGPQNQSAYPSISPSNTESNTIQENPKDDRAGNVPTLESAQNPFFPNVQRQESPLSMSPRHNVADAKHARLSLPVHEIQESLGALRAQRCDTLPPQPTKENHVMVAPQEVAQIIDQSSDKTLILDLRVYPQYASSRVRGALNLCIPTTLLKRPAFTVQKLADTFTADSDKVRFNKWRTAEYIVVYDATSSLSKEAVTSFNVLKKFVTEGWKGRGIVVKGGFAGVKKLVPRIIDQGNKSSTQGSSESTLSMSPLNHQKIPVAGGCEMPSTKNAANPFFGNIRQNMDLLDGVGQLPIKKPANMREGEAKTLPTWLKRAASASNEGKDVSNKFLGIEKSEQQRMQKALSGTVSYGTPSHEKPREVQVAGIEKGSKNRYNNIFPFEHSRVRLQNVPSHGCDYINASFVKANYSNRKYIATQAPIPQTFDDFWRVIWEQDVRVVVMLTAESEGGQVKSHSYWKSGDYGSIKVKQLGEKKISLATKTGQRPDLAQRKTSTGRRLTTSSATPVIEKKFNFEPAKIEASSPKQDEEPSVIVRHFTVSHSAHPFSPMKEITQLQYTQWPDFGAPASPTAILNLIDLVNNYQRSASSPATLNTPNEPVNEGQKPIMVHCSAGCGRTGTFCTIDSVIDMLKRQRLEQKQPTDAMDVDSDDDWTKRDDIDLVAKAVDDFRHQRLSMVQNLRQFVLCYESIIQWLHESN</sequence>
<name>A0AAN8I6W1_9EURO</name>
<dbReference type="Gene3D" id="3.40.250.10">
    <property type="entry name" value="Rhodanese-like domain"/>
    <property type="match status" value="1"/>
</dbReference>